<accession>I3SCG5</accession>
<sequence length="47" mass="5382">MIFLARSLQRLIYSSIRNLNFGGFCGHWLNPSITLPRSPYMPLVTSL</sequence>
<protein>
    <submittedName>
        <fullName evidence="1">Uncharacterized protein</fullName>
    </submittedName>
</protein>
<dbReference type="EMBL" id="BT138162">
    <property type="protein sequence ID" value="AFK37957.1"/>
    <property type="molecule type" value="mRNA"/>
</dbReference>
<reference evidence="1" key="1">
    <citation type="submission" date="2012-05" db="EMBL/GenBank/DDBJ databases">
        <authorList>
            <person name="Krishnakumar V."/>
            <person name="Cheung F."/>
            <person name="Xiao Y."/>
            <person name="Chan A."/>
            <person name="Moskal W.A."/>
            <person name="Town C.D."/>
        </authorList>
    </citation>
    <scope>NUCLEOTIDE SEQUENCE</scope>
</reference>
<organism evidence="1">
    <name type="scientific">Medicago truncatula</name>
    <name type="common">Barrel medic</name>
    <name type="synonym">Medicago tribuloides</name>
    <dbReference type="NCBI Taxonomy" id="3880"/>
    <lineage>
        <taxon>Eukaryota</taxon>
        <taxon>Viridiplantae</taxon>
        <taxon>Streptophyta</taxon>
        <taxon>Embryophyta</taxon>
        <taxon>Tracheophyta</taxon>
        <taxon>Spermatophyta</taxon>
        <taxon>Magnoliopsida</taxon>
        <taxon>eudicotyledons</taxon>
        <taxon>Gunneridae</taxon>
        <taxon>Pentapetalae</taxon>
        <taxon>rosids</taxon>
        <taxon>fabids</taxon>
        <taxon>Fabales</taxon>
        <taxon>Fabaceae</taxon>
        <taxon>Papilionoideae</taxon>
        <taxon>50 kb inversion clade</taxon>
        <taxon>NPAAA clade</taxon>
        <taxon>Hologalegina</taxon>
        <taxon>IRL clade</taxon>
        <taxon>Trifolieae</taxon>
        <taxon>Medicago</taxon>
    </lineage>
</organism>
<dbReference type="AlphaFoldDB" id="I3SCG5"/>
<name>I3SCG5_MEDTR</name>
<proteinExistence type="evidence at transcript level"/>
<evidence type="ECO:0000313" key="1">
    <source>
        <dbReference type="EMBL" id="AFK37957.1"/>
    </source>
</evidence>